<reference evidence="2" key="2">
    <citation type="submission" date="2025-08" db="UniProtKB">
        <authorList>
            <consortium name="RefSeq"/>
        </authorList>
    </citation>
    <scope>IDENTIFICATION</scope>
    <source>
        <tissue evidence="2">Leaf</tissue>
    </source>
</reference>
<dbReference type="RefSeq" id="XP_075074761.1">
    <property type="nucleotide sequence ID" value="XM_075218660.1"/>
</dbReference>
<name>A0AC58RPV0_TOBAC</name>
<proteinExistence type="predicted"/>
<keyword evidence="1" id="KW-1185">Reference proteome</keyword>
<protein>
    <submittedName>
        <fullName evidence="2">Uncharacterized protein LOC142162319</fullName>
    </submittedName>
</protein>
<evidence type="ECO:0000313" key="1">
    <source>
        <dbReference type="Proteomes" id="UP000790787"/>
    </source>
</evidence>
<organism evidence="1 2">
    <name type="scientific">Nicotiana tabacum</name>
    <name type="common">Common tobacco</name>
    <dbReference type="NCBI Taxonomy" id="4097"/>
    <lineage>
        <taxon>Eukaryota</taxon>
        <taxon>Viridiplantae</taxon>
        <taxon>Streptophyta</taxon>
        <taxon>Embryophyta</taxon>
        <taxon>Tracheophyta</taxon>
        <taxon>Spermatophyta</taxon>
        <taxon>Magnoliopsida</taxon>
        <taxon>eudicotyledons</taxon>
        <taxon>Gunneridae</taxon>
        <taxon>Pentapetalae</taxon>
        <taxon>asterids</taxon>
        <taxon>lamiids</taxon>
        <taxon>Solanales</taxon>
        <taxon>Solanaceae</taxon>
        <taxon>Nicotianoideae</taxon>
        <taxon>Nicotianeae</taxon>
        <taxon>Nicotiana</taxon>
    </lineage>
</organism>
<dbReference type="Proteomes" id="UP000790787">
    <property type="component" value="Chromosome 7"/>
</dbReference>
<reference evidence="1" key="1">
    <citation type="journal article" date="2014" name="Nat. Commun.">
        <title>The tobacco genome sequence and its comparison with those of tomato and potato.</title>
        <authorList>
            <person name="Sierro N."/>
            <person name="Battey J.N."/>
            <person name="Ouadi S."/>
            <person name="Bakaher N."/>
            <person name="Bovet L."/>
            <person name="Willig A."/>
            <person name="Goepfert S."/>
            <person name="Peitsch M.C."/>
            <person name="Ivanov N.V."/>
        </authorList>
    </citation>
    <scope>NUCLEOTIDE SEQUENCE [LARGE SCALE GENOMIC DNA]</scope>
</reference>
<accession>A0AC58RPV0</accession>
<gene>
    <name evidence="2" type="primary">LOC142162319</name>
</gene>
<sequence>MVNSNLVMDRQAKASGLQANLNKSEVYFGRVPTEHKKQILQQLGFTAGELPFKYLGVPLSQRNSVYYSGNLSRMIARITSWTAKTLSSAGRGWRGLNITNLRIWNRAAIVKTCWDLAHKQDKLWIRWIHTYYIKGHNFTNWTIPQQACWMVRKVFEANTVLENQQYTQSLKKSLIKQIYLTLLGDYSRVEWKSLVFNNVVQPKAKFSMWLMMHGKLLTSDRLCKWGLNVDTQCVCQRQEENREHLFWKCEYTTGPNYFNGCNFNVLES</sequence>
<evidence type="ECO:0000313" key="2">
    <source>
        <dbReference type="RefSeq" id="XP_075074761.1"/>
    </source>
</evidence>